<dbReference type="Proteomes" id="UP000287168">
    <property type="component" value="Unassembled WGS sequence"/>
</dbReference>
<protein>
    <submittedName>
        <fullName evidence="2">NAD-dependent epimerase/dehydratase family protein</fullName>
    </submittedName>
</protein>
<feature type="domain" description="NAD(P)-binding" evidence="1">
    <location>
        <begin position="8"/>
        <end position="191"/>
    </location>
</feature>
<comment type="caution">
    <text evidence="2">The sequence shown here is derived from an EMBL/GenBank/DDBJ whole genome shotgun (WGS) entry which is preliminary data.</text>
</comment>
<dbReference type="AlphaFoldDB" id="A0A3S3UNL9"/>
<dbReference type="Pfam" id="PF13460">
    <property type="entry name" value="NAD_binding_10"/>
    <property type="match status" value="1"/>
</dbReference>
<organism evidence="2 3">
    <name type="scientific">Falsigemmobacter intermedius</name>
    <dbReference type="NCBI Taxonomy" id="1553448"/>
    <lineage>
        <taxon>Bacteria</taxon>
        <taxon>Pseudomonadati</taxon>
        <taxon>Pseudomonadota</taxon>
        <taxon>Alphaproteobacteria</taxon>
        <taxon>Rhodobacterales</taxon>
        <taxon>Paracoccaceae</taxon>
        <taxon>Falsigemmobacter</taxon>
    </lineage>
</organism>
<dbReference type="Gene3D" id="3.40.50.720">
    <property type="entry name" value="NAD(P)-binding Rossmann-like Domain"/>
    <property type="match status" value="1"/>
</dbReference>
<gene>
    <name evidence="2" type="ORF">EP867_02220</name>
</gene>
<reference evidence="2 3" key="1">
    <citation type="journal article" date="2015" name="Int. J. Syst. Evol. Microbiol.">
        <title>Gemmobacter intermedius sp. nov., isolated from a white stork (Ciconia ciconia).</title>
        <authorList>
            <person name="Kampfer P."/>
            <person name="Jerzak L."/>
            <person name="Wilharm G."/>
            <person name="Golke J."/>
            <person name="Busse H.J."/>
            <person name="Glaeser S.P."/>
        </authorList>
    </citation>
    <scope>NUCLEOTIDE SEQUENCE [LARGE SCALE GENOMIC DNA]</scope>
    <source>
        <strain evidence="2 3">119/4</strain>
    </source>
</reference>
<dbReference type="SUPFAM" id="SSF51735">
    <property type="entry name" value="NAD(P)-binding Rossmann-fold domains"/>
    <property type="match status" value="1"/>
</dbReference>
<dbReference type="InterPro" id="IPR036291">
    <property type="entry name" value="NAD(P)-bd_dom_sf"/>
</dbReference>
<dbReference type="PANTHER" id="PTHR43355">
    <property type="entry name" value="FLAVIN REDUCTASE (NADPH)"/>
    <property type="match status" value="1"/>
</dbReference>
<dbReference type="InterPro" id="IPR016040">
    <property type="entry name" value="NAD(P)-bd_dom"/>
</dbReference>
<dbReference type="PANTHER" id="PTHR43355:SF2">
    <property type="entry name" value="FLAVIN REDUCTASE (NADPH)"/>
    <property type="match status" value="1"/>
</dbReference>
<evidence type="ECO:0000313" key="2">
    <source>
        <dbReference type="EMBL" id="RWY44766.1"/>
    </source>
</evidence>
<name>A0A3S3UNL9_9RHOB</name>
<evidence type="ECO:0000259" key="1">
    <source>
        <dbReference type="Pfam" id="PF13460"/>
    </source>
</evidence>
<sequence length="208" mass="21248">MMKILLLGASGMVGSRILAEAAERGHEVIAAARSPEKIAEFPGVTAVKADAHDASTFASYAAEADLVIGAVSPRNGGDALAEATAYAKALIAAKPKRVIMVGGAGSLSLPDGTPVVDVLPPEYVAEARGMKAAWDLLAQSDLKWTVLAPSAEIAPGELTGDYTIGGTTLLSDNKGKSHISAEDFADAVINEAEMKTLVGKLATVGYTG</sequence>
<dbReference type="OrthoDB" id="7419852at2"/>
<dbReference type="GO" id="GO:0016646">
    <property type="term" value="F:oxidoreductase activity, acting on the CH-NH group of donors, NAD or NADP as acceptor"/>
    <property type="evidence" value="ECO:0007669"/>
    <property type="project" value="TreeGrafter"/>
</dbReference>
<evidence type="ECO:0000313" key="3">
    <source>
        <dbReference type="Proteomes" id="UP000287168"/>
    </source>
</evidence>
<dbReference type="InterPro" id="IPR051606">
    <property type="entry name" value="Polyketide_Oxido-like"/>
</dbReference>
<proteinExistence type="predicted"/>
<dbReference type="EMBL" id="SBLC01000002">
    <property type="protein sequence ID" value="RWY44766.1"/>
    <property type="molecule type" value="Genomic_DNA"/>
</dbReference>
<accession>A0A3S3UNL9</accession>
<keyword evidence="3" id="KW-1185">Reference proteome</keyword>